<evidence type="ECO:0000313" key="3">
    <source>
        <dbReference type="Proteomes" id="UP000027143"/>
    </source>
</evidence>
<protein>
    <recommendedName>
        <fullName evidence="1">Helicase HerA central domain-containing protein</fullName>
    </recommendedName>
</protein>
<reference evidence="2 3" key="1">
    <citation type="submission" date="2012-04" db="EMBL/GenBank/DDBJ databases">
        <title>The Genome Sequence of Bartonella quintana JK 68.</title>
        <authorList>
            <consortium name="The Broad Institute Genome Sequencing Platform"/>
            <consortium name="The Broad Institute Genome Sequencing Center for Infectious Disease"/>
            <person name="Feldgarden M."/>
            <person name="Kirby J."/>
            <person name="Kosoy M."/>
            <person name="Birtles R."/>
            <person name="Probert W.S."/>
            <person name="Chiaraviglio L."/>
            <person name="Walker B."/>
            <person name="Young S.K."/>
            <person name="Zeng Q."/>
            <person name="Gargeya S."/>
            <person name="Fitzgerald M."/>
            <person name="Haas B."/>
            <person name="Abouelleil A."/>
            <person name="Alvarado L."/>
            <person name="Arachchi H.M."/>
            <person name="Berlin A.M."/>
            <person name="Chapman S.B."/>
            <person name="Goldberg J."/>
            <person name="Griggs A."/>
            <person name="Gujja S."/>
            <person name="Hansen M."/>
            <person name="Howarth C."/>
            <person name="Imamovic A."/>
            <person name="Larimer J."/>
            <person name="McCowen C."/>
            <person name="Montmayeur A."/>
            <person name="Murphy C."/>
            <person name="Neiman D."/>
            <person name="Pearson M."/>
            <person name="Priest M."/>
            <person name="Roberts A."/>
            <person name="Saif S."/>
            <person name="Shea T."/>
            <person name="Sisk P."/>
            <person name="Sykes S."/>
            <person name="Wortman J."/>
            <person name="Nusbaum C."/>
            <person name="Birren B."/>
        </authorList>
    </citation>
    <scope>NUCLEOTIDE SEQUENCE [LARGE SCALE GENOMIC DNA]</scope>
    <source>
        <strain evidence="2 3">JK 68</strain>
    </source>
</reference>
<sequence length="79" mass="8904">MKVEIVLGKMAERHALRKSIPAFIDLEELLATRLLMQGNSGSGKSHLLRRLLEQSSLWIQHCCVIDPEGDFGRYGPCHC</sequence>
<dbReference type="EMBL" id="AHPD01000007">
    <property type="protein sequence ID" value="KEC66104.1"/>
    <property type="molecule type" value="Genomic_DNA"/>
</dbReference>
<dbReference type="Gene3D" id="3.40.50.300">
    <property type="entry name" value="P-loop containing nucleotide triphosphate hydrolases"/>
    <property type="match status" value="1"/>
</dbReference>
<dbReference type="InterPro" id="IPR027417">
    <property type="entry name" value="P-loop_NTPase"/>
</dbReference>
<proteinExistence type="predicted"/>
<comment type="caution">
    <text evidence="2">The sequence shown here is derived from an EMBL/GenBank/DDBJ whole genome shotgun (WGS) entry which is preliminary data.</text>
</comment>
<evidence type="ECO:0000259" key="1">
    <source>
        <dbReference type="Pfam" id="PF01935"/>
    </source>
</evidence>
<dbReference type="Pfam" id="PF01935">
    <property type="entry name" value="DUF87"/>
    <property type="match status" value="1"/>
</dbReference>
<name>A0ABR4SPN0_BARQI</name>
<accession>A0ABR4SPN0</accession>
<keyword evidence="3" id="KW-1185">Reference proteome</keyword>
<dbReference type="SUPFAM" id="SSF52540">
    <property type="entry name" value="P-loop containing nucleoside triphosphate hydrolases"/>
    <property type="match status" value="1"/>
</dbReference>
<organism evidence="2 3">
    <name type="scientific">Bartonella quintana JK 68</name>
    <dbReference type="NCBI Taxonomy" id="1134503"/>
    <lineage>
        <taxon>Bacteria</taxon>
        <taxon>Pseudomonadati</taxon>
        <taxon>Pseudomonadota</taxon>
        <taxon>Alphaproteobacteria</taxon>
        <taxon>Hyphomicrobiales</taxon>
        <taxon>Bartonellaceae</taxon>
        <taxon>Bartonella</taxon>
    </lineage>
</organism>
<dbReference type="Proteomes" id="UP000027143">
    <property type="component" value="Unassembled WGS sequence"/>
</dbReference>
<gene>
    <name evidence="2" type="ORF">O7U_00635</name>
</gene>
<evidence type="ECO:0000313" key="2">
    <source>
        <dbReference type="EMBL" id="KEC66104.1"/>
    </source>
</evidence>
<dbReference type="InterPro" id="IPR002789">
    <property type="entry name" value="HerA_central"/>
</dbReference>
<feature type="domain" description="Helicase HerA central" evidence="1">
    <location>
        <begin position="16"/>
        <end position="74"/>
    </location>
</feature>